<accession>A0A0A9HR84</accession>
<protein>
    <submittedName>
        <fullName evidence="1">Uncharacterized protein</fullName>
    </submittedName>
</protein>
<organism evidence="1">
    <name type="scientific">Arundo donax</name>
    <name type="common">Giant reed</name>
    <name type="synonym">Donax arundinaceus</name>
    <dbReference type="NCBI Taxonomy" id="35708"/>
    <lineage>
        <taxon>Eukaryota</taxon>
        <taxon>Viridiplantae</taxon>
        <taxon>Streptophyta</taxon>
        <taxon>Embryophyta</taxon>
        <taxon>Tracheophyta</taxon>
        <taxon>Spermatophyta</taxon>
        <taxon>Magnoliopsida</taxon>
        <taxon>Liliopsida</taxon>
        <taxon>Poales</taxon>
        <taxon>Poaceae</taxon>
        <taxon>PACMAD clade</taxon>
        <taxon>Arundinoideae</taxon>
        <taxon>Arundineae</taxon>
        <taxon>Arundo</taxon>
    </lineage>
</organism>
<evidence type="ECO:0000313" key="1">
    <source>
        <dbReference type="EMBL" id="JAE39595.1"/>
    </source>
</evidence>
<proteinExistence type="predicted"/>
<dbReference type="PROSITE" id="PS51257">
    <property type="entry name" value="PROKAR_LIPOPROTEIN"/>
    <property type="match status" value="1"/>
</dbReference>
<name>A0A0A9HR84_ARUDO</name>
<reference evidence="1" key="1">
    <citation type="submission" date="2014-09" db="EMBL/GenBank/DDBJ databases">
        <authorList>
            <person name="Magalhaes I.L.F."/>
            <person name="Oliveira U."/>
            <person name="Santos F.R."/>
            <person name="Vidigal T.H.D.A."/>
            <person name="Brescovit A.D."/>
            <person name="Santos A.J."/>
        </authorList>
    </citation>
    <scope>NUCLEOTIDE SEQUENCE</scope>
    <source>
        <tissue evidence="1">Shoot tissue taken approximately 20 cm above the soil surface</tissue>
    </source>
</reference>
<sequence>MMLVKLYLGLSLKVLLVPVVLVSCCPFVSH</sequence>
<dbReference type="EMBL" id="GBRH01158301">
    <property type="protein sequence ID" value="JAE39595.1"/>
    <property type="molecule type" value="Transcribed_RNA"/>
</dbReference>
<dbReference type="AlphaFoldDB" id="A0A0A9HR84"/>
<reference evidence="1" key="2">
    <citation type="journal article" date="2015" name="Data Brief">
        <title>Shoot transcriptome of the giant reed, Arundo donax.</title>
        <authorList>
            <person name="Barrero R.A."/>
            <person name="Guerrero F.D."/>
            <person name="Moolhuijzen P."/>
            <person name="Goolsby J.A."/>
            <person name="Tidwell J."/>
            <person name="Bellgard S.E."/>
            <person name="Bellgard M.I."/>
        </authorList>
    </citation>
    <scope>NUCLEOTIDE SEQUENCE</scope>
    <source>
        <tissue evidence="1">Shoot tissue taken approximately 20 cm above the soil surface</tissue>
    </source>
</reference>